<gene>
    <name evidence="3" type="ORF">M2283_002614</name>
</gene>
<accession>A0ABT6LG85</accession>
<evidence type="ECO:0000313" key="4">
    <source>
        <dbReference type="Proteomes" id="UP001160499"/>
    </source>
</evidence>
<dbReference type="PROSITE" id="PS50231">
    <property type="entry name" value="RICIN_B_LECTIN"/>
    <property type="match status" value="3"/>
</dbReference>
<feature type="chain" id="PRO_5047098788" description="Ricin B lectin domain-containing protein" evidence="1">
    <location>
        <begin position="27"/>
        <end position="298"/>
    </location>
</feature>
<evidence type="ECO:0000259" key="2">
    <source>
        <dbReference type="SMART" id="SM00458"/>
    </source>
</evidence>
<sequence>MASAMAMCVLAATVVWTLVFSTPASAEGAWRNLINVNSDRCLAVSATGPANGAGLVQRTCDDINDEDWGLVAVAGGNGDRYQIVNRNSAKCLAMPSASVANGTQAIQWSCGSGSEQIWVYDSWNRLRNLNSDRCLAILASDTTNLAQAVQWTCSDNTDQRWTWFDHDAVSARLYNMATGFCLADSSSDTANGAAMIQWACSNSASNYWSLEAVTGGYRVTNKASGKCLTPAVGTALGAKAVQQPCGIGTDQVWIHDSWDRLRNVQSDYCLAIPSSSPTPGTEAIQWTCTDNVNEQWLW</sequence>
<evidence type="ECO:0000256" key="1">
    <source>
        <dbReference type="SAM" id="SignalP"/>
    </source>
</evidence>
<organism evidence="3 4">
    <name type="scientific">Streptomyces pseudovenezuelae</name>
    <dbReference type="NCBI Taxonomy" id="67350"/>
    <lineage>
        <taxon>Bacteria</taxon>
        <taxon>Bacillati</taxon>
        <taxon>Actinomycetota</taxon>
        <taxon>Actinomycetes</taxon>
        <taxon>Kitasatosporales</taxon>
        <taxon>Streptomycetaceae</taxon>
        <taxon>Streptomyces</taxon>
        <taxon>Streptomyces aurantiacus group</taxon>
    </lineage>
</organism>
<feature type="domain" description="Ricin B lectin" evidence="2">
    <location>
        <begin position="27"/>
        <end position="164"/>
    </location>
</feature>
<reference evidence="3 4" key="1">
    <citation type="submission" date="2023-04" db="EMBL/GenBank/DDBJ databases">
        <title>Forest soil microbial communities from Buena Vista Peninsula, Colon Province, Panama.</title>
        <authorList>
            <person name="Bouskill N."/>
        </authorList>
    </citation>
    <scope>NUCLEOTIDE SEQUENCE [LARGE SCALE GENOMIC DNA]</scope>
    <source>
        <strain evidence="3 4">GGS1</strain>
    </source>
</reference>
<dbReference type="CDD" id="cd00161">
    <property type="entry name" value="beta-trefoil_Ricin-like"/>
    <property type="match status" value="2"/>
</dbReference>
<dbReference type="InterPro" id="IPR035992">
    <property type="entry name" value="Ricin_B-like_lectins"/>
</dbReference>
<dbReference type="Pfam" id="PF00652">
    <property type="entry name" value="Ricin_B_lectin"/>
    <property type="match status" value="1"/>
</dbReference>
<feature type="signal peptide" evidence="1">
    <location>
        <begin position="1"/>
        <end position="26"/>
    </location>
</feature>
<dbReference type="RefSeq" id="WP_280876316.1">
    <property type="nucleotide sequence ID" value="NZ_JARXVH010000004.1"/>
</dbReference>
<dbReference type="Proteomes" id="UP001160499">
    <property type="component" value="Unassembled WGS sequence"/>
</dbReference>
<protein>
    <recommendedName>
        <fullName evidence="2">Ricin B lectin domain-containing protein</fullName>
    </recommendedName>
</protein>
<dbReference type="Gene3D" id="2.80.10.50">
    <property type="match status" value="3"/>
</dbReference>
<keyword evidence="1" id="KW-0732">Signal</keyword>
<evidence type="ECO:0000313" key="3">
    <source>
        <dbReference type="EMBL" id="MDH6215310.1"/>
    </source>
</evidence>
<dbReference type="EMBL" id="JARXVH010000004">
    <property type="protein sequence ID" value="MDH6215310.1"/>
    <property type="molecule type" value="Genomic_DNA"/>
</dbReference>
<dbReference type="Pfam" id="PF14200">
    <property type="entry name" value="RicinB_lectin_2"/>
    <property type="match status" value="1"/>
</dbReference>
<feature type="domain" description="Ricin B lectin" evidence="2">
    <location>
        <begin position="170"/>
        <end position="298"/>
    </location>
</feature>
<dbReference type="SUPFAM" id="SSF50370">
    <property type="entry name" value="Ricin B-like lectins"/>
    <property type="match status" value="2"/>
</dbReference>
<dbReference type="InterPro" id="IPR000772">
    <property type="entry name" value="Ricin_B_lectin"/>
</dbReference>
<proteinExistence type="predicted"/>
<name>A0ABT6LG85_9ACTN</name>
<dbReference type="SMART" id="SM00458">
    <property type="entry name" value="RICIN"/>
    <property type="match status" value="2"/>
</dbReference>
<keyword evidence="4" id="KW-1185">Reference proteome</keyword>
<comment type="caution">
    <text evidence="3">The sequence shown here is derived from an EMBL/GenBank/DDBJ whole genome shotgun (WGS) entry which is preliminary data.</text>
</comment>